<feature type="region of interest" description="Disordered" evidence="2">
    <location>
        <begin position="208"/>
        <end position="229"/>
    </location>
</feature>
<gene>
    <name evidence="3" type="ORF">DUNSADRAFT_5793</name>
</gene>
<feature type="compositionally biased region" description="Low complexity" evidence="2">
    <location>
        <begin position="217"/>
        <end position="229"/>
    </location>
</feature>
<accession>A0ABQ7GPS3</accession>
<feature type="compositionally biased region" description="Polar residues" evidence="2">
    <location>
        <begin position="170"/>
        <end position="190"/>
    </location>
</feature>
<sequence length="399" mass="42758">MSSRYTSSTAGDSSEEELDDDSLDDVPLFLSSSDAPGQLSNRHGSSTLPTSSSAAASGGRAIPSLGLPRDGSTTERPALGRLQLGALAKSTSDDQTSARPHRHRDSTIPEQCEQLSACTTSRRRGSDDHPITSDACKSSLPHEDPQHSAPLSRHRASIPSLSLGGLRASSDAQGANSLQPETPVNNGKLGPSQSVAVSLLSYAFVTSTPSQPLEDPSTSGNDSSSSIPSLHDSIAQRISGQLGVRKQDLRLFELKEIGSSSCNGQQQQQQQQAEQPQHHIGALVSNSGFSLAALEEMLAWNQQLQTMQSTHANTISTMHQDFKEATSDNKRLALECAAKDVELERLQERSRVADAEAEAMRLALQQGEEQRQQLVSVISMLKQEFLSLRSVIGGEAEQR</sequence>
<feature type="compositionally biased region" description="Polar residues" evidence="2">
    <location>
        <begin position="1"/>
        <end position="11"/>
    </location>
</feature>
<evidence type="ECO:0000256" key="2">
    <source>
        <dbReference type="SAM" id="MobiDB-lite"/>
    </source>
</evidence>
<feature type="region of interest" description="Disordered" evidence="2">
    <location>
        <begin position="1"/>
        <end position="190"/>
    </location>
</feature>
<reference evidence="3" key="1">
    <citation type="submission" date="2017-08" db="EMBL/GenBank/DDBJ databases">
        <authorList>
            <person name="Polle J.E."/>
            <person name="Barry K."/>
            <person name="Cushman J."/>
            <person name="Schmutz J."/>
            <person name="Tran D."/>
            <person name="Hathwaick L.T."/>
            <person name="Yim W.C."/>
            <person name="Jenkins J."/>
            <person name="Mckie-Krisberg Z.M."/>
            <person name="Prochnik S."/>
            <person name="Lindquist E."/>
            <person name="Dockter R.B."/>
            <person name="Adam C."/>
            <person name="Molina H."/>
            <person name="Bunkerborg J."/>
            <person name="Jin E."/>
            <person name="Buchheim M."/>
            <person name="Magnuson J."/>
        </authorList>
    </citation>
    <scope>NUCLEOTIDE SEQUENCE</scope>
    <source>
        <strain evidence="3">CCAP 19/18</strain>
    </source>
</reference>
<organism evidence="3 4">
    <name type="scientific">Dunaliella salina</name>
    <name type="common">Green alga</name>
    <name type="synonym">Protococcus salinus</name>
    <dbReference type="NCBI Taxonomy" id="3046"/>
    <lineage>
        <taxon>Eukaryota</taxon>
        <taxon>Viridiplantae</taxon>
        <taxon>Chlorophyta</taxon>
        <taxon>core chlorophytes</taxon>
        <taxon>Chlorophyceae</taxon>
        <taxon>CS clade</taxon>
        <taxon>Chlamydomonadales</taxon>
        <taxon>Dunaliellaceae</taxon>
        <taxon>Dunaliella</taxon>
    </lineage>
</organism>
<dbReference type="Proteomes" id="UP000815325">
    <property type="component" value="Unassembled WGS sequence"/>
</dbReference>
<proteinExistence type="predicted"/>
<feature type="compositionally biased region" description="Low complexity" evidence="2">
    <location>
        <begin position="25"/>
        <end position="34"/>
    </location>
</feature>
<feature type="compositionally biased region" description="Low complexity" evidence="2">
    <location>
        <begin position="45"/>
        <end position="64"/>
    </location>
</feature>
<keyword evidence="4" id="KW-1185">Reference proteome</keyword>
<evidence type="ECO:0000313" key="3">
    <source>
        <dbReference type="EMBL" id="KAF5836556.1"/>
    </source>
</evidence>
<protein>
    <submittedName>
        <fullName evidence="3">Uncharacterized protein</fullName>
    </submittedName>
</protein>
<comment type="caution">
    <text evidence="3">The sequence shown here is derived from an EMBL/GenBank/DDBJ whole genome shotgun (WGS) entry which is preliminary data.</text>
</comment>
<name>A0ABQ7GPS3_DUNSA</name>
<feature type="compositionally biased region" description="Polar residues" evidence="2">
    <location>
        <begin position="89"/>
        <end position="98"/>
    </location>
</feature>
<keyword evidence="1" id="KW-0175">Coiled coil</keyword>
<dbReference type="EMBL" id="MU069655">
    <property type="protein sequence ID" value="KAF5836556.1"/>
    <property type="molecule type" value="Genomic_DNA"/>
</dbReference>
<feature type="compositionally biased region" description="Acidic residues" evidence="2">
    <location>
        <begin position="13"/>
        <end position="24"/>
    </location>
</feature>
<evidence type="ECO:0000313" key="4">
    <source>
        <dbReference type="Proteomes" id="UP000815325"/>
    </source>
</evidence>
<feature type="coiled-coil region" evidence="1">
    <location>
        <begin position="329"/>
        <end position="384"/>
    </location>
</feature>
<evidence type="ECO:0000256" key="1">
    <source>
        <dbReference type="SAM" id="Coils"/>
    </source>
</evidence>